<feature type="transmembrane region" description="Helical" evidence="2">
    <location>
        <begin position="212"/>
        <end position="237"/>
    </location>
</feature>
<feature type="region of interest" description="Disordered" evidence="1">
    <location>
        <begin position="1"/>
        <end position="42"/>
    </location>
</feature>
<evidence type="ECO:0000313" key="4">
    <source>
        <dbReference type="Proteomes" id="UP001499854"/>
    </source>
</evidence>
<evidence type="ECO:0000256" key="1">
    <source>
        <dbReference type="SAM" id="MobiDB-lite"/>
    </source>
</evidence>
<evidence type="ECO:0000256" key="2">
    <source>
        <dbReference type="SAM" id="Phobius"/>
    </source>
</evidence>
<dbReference type="Proteomes" id="UP001499854">
    <property type="component" value="Unassembled WGS sequence"/>
</dbReference>
<keyword evidence="4" id="KW-1185">Reference proteome</keyword>
<feature type="transmembrane region" description="Helical" evidence="2">
    <location>
        <begin position="272"/>
        <end position="297"/>
    </location>
</feature>
<keyword evidence="2" id="KW-0812">Transmembrane</keyword>
<feature type="transmembrane region" description="Helical" evidence="2">
    <location>
        <begin position="110"/>
        <end position="129"/>
    </location>
</feature>
<organism evidence="3 4">
    <name type="scientific">Catenulispora subtropica</name>
    <dbReference type="NCBI Taxonomy" id="450798"/>
    <lineage>
        <taxon>Bacteria</taxon>
        <taxon>Bacillati</taxon>
        <taxon>Actinomycetota</taxon>
        <taxon>Actinomycetes</taxon>
        <taxon>Catenulisporales</taxon>
        <taxon>Catenulisporaceae</taxon>
        <taxon>Catenulispora</taxon>
    </lineage>
</organism>
<dbReference type="RefSeq" id="WP_344663126.1">
    <property type="nucleotide sequence ID" value="NZ_BAAAQM010000097.1"/>
</dbReference>
<sequence length="326" mass="35895">MPTAHDDAASPAPDGSGSLVPGDPTDPTDPTEPAAADDPDRATRAALAATERWFVRAGVPHFIEGRLGVRRPPRVLQPFAAVLDLLRLGTMLAFWTLRRVVAEAREMGHLAVRALPLLALFGMVIFFTADFWQVAAALDSGWLWATAAFFVVLIQAFLIARLPEEFGTLPRACTADRIRASCAATPLADFALRGTDLDADPGLGPAQRRNMFVYLLLSQTIQVSLLSWMVFFFYLVFGAMAIRPEVLREWFKRPVPDAHILGLRVPGVSSELLHVAVLLAGLSALYFAITALTDAVYRREFFDRTLAELDRAIHLRAAYLTARRRS</sequence>
<evidence type="ECO:0008006" key="5">
    <source>
        <dbReference type="Google" id="ProtNLM"/>
    </source>
</evidence>
<feature type="transmembrane region" description="Helical" evidence="2">
    <location>
        <begin position="141"/>
        <end position="160"/>
    </location>
</feature>
<keyword evidence="2" id="KW-1133">Transmembrane helix</keyword>
<evidence type="ECO:0000313" key="3">
    <source>
        <dbReference type="EMBL" id="GAA2007415.1"/>
    </source>
</evidence>
<accession>A0ABP5EW66</accession>
<name>A0ABP5EW66_9ACTN</name>
<gene>
    <name evidence="3" type="ORF">GCM10009838_87170</name>
</gene>
<dbReference type="EMBL" id="BAAAQM010000097">
    <property type="protein sequence ID" value="GAA2007415.1"/>
    <property type="molecule type" value="Genomic_DNA"/>
</dbReference>
<proteinExistence type="predicted"/>
<reference evidence="4" key="1">
    <citation type="journal article" date="2019" name="Int. J. Syst. Evol. Microbiol.">
        <title>The Global Catalogue of Microorganisms (GCM) 10K type strain sequencing project: providing services to taxonomists for standard genome sequencing and annotation.</title>
        <authorList>
            <consortium name="The Broad Institute Genomics Platform"/>
            <consortium name="The Broad Institute Genome Sequencing Center for Infectious Disease"/>
            <person name="Wu L."/>
            <person name="Ma J."/>
        </authorList>
    </citation>
    <scope>NUCLEOTIDE SEQUENCE [LARGE SCALE GENOMIC DNA]</scope>
    <source>
        <strain evidence="4">JCM 16013</strain>
    </source>
</reference>
<keyword evidence="2" id="KW-0472">Membrane</keyword>
<comment type="caution">
    <text evidence="3">The sequence shown here is derived from an EMBL/GenBank/DDBJ whole genome shotgun (WGS) entry which is preliminary data.</text>
</comment>
<feature type="transmembrane region" description="Helical" evidence="2">
    <location>
        <begin position="79"/>
        <end position="98"/>
    </location>
</feature>
<protein>
    <recommendedName>
        <fullName evidence="5">Integral membrane protein</fullName>
    </recommendedName>
</protein>